<organism evidence="1 2">
    <name type="scientific">Spirilliplanes yamanashiensis</name>
    <dbReference type="NCBI Taxonomy" id="42233"/>
    <lineage>
        <taxon>Bacteria</taxon>
        <taxon>Bacillati</taxon>
        <taxon>Actinomycetota</taxon>
        <taxon>Actinomycetes</taxon>
        <taxon>Micromonosporales</taxon>
        <taxon>Micromonosporaceae</taxon>
        <taxon>Spirilliplanes</taxon>
    </lineage>
</organism>
<proteinExistence type="predicted"/>
<dbReference type="SUPFAM" id="SSF102588">
    <property type="entry name" value="LmbE-like"/>
    <property type="match status" value="1"/>
</dbReference>
<keyword evidence="2" id="KW-1185">Reference proteome</keyword>
<dbReference type="Proteomes" id="UP000652013">
    <property type="component" value="Unassembled WGS sequence"/>
</dbReference>
<dbReference type="RefSeq" id="WP_203936510.1">
    <property type="nucleotide sequence ID" value="NZ_BAAAGJ010000005.1"/>
</dbReference>
<protein>
    <submittedName>
        <fullName evidence="1">Uncharacterized protein</fullName>
    </submittedName>
</protein>
<evidence type="ECO:0000313" key="1">
    <source>
        <dbReference type="EMBL" id="GIJ01178.1"/>
    </source>
</evidence>
<dbReference type="AlphaFoldDB" id="A0A8J3Y4E0"/>
<comment type="caution">
    <text evidence="1">The sequence shown here is derived from an EMBL/GenBank/DDBJ whole genome shotgun (WGS) entry which is preliminary data.</text>
</comment>
<sequence length="222" mass="23310">MLLSPHLDDVALSCFGALAGGVAATVFTASPARPGVLSAWDADCGASSSRDLMAARRAEDEAAAALAGATARHLGFAEQHHRDEPLDVAALTAGLADLTAGAAEVWVPAAVYGNPDHATVRSAAFAALARAAVPSVWLYAEYPYHVYLTRSGEDLASWFARRVPSADPEPVVRTLTGGELARKRAAVSCYASQLGPLDRTLGGRLLDDDLLGVEYAWRVRRG</sequence>
<dbReference type="EMBL" id="BOOY01000003">
    <property type="protein sequence ID" value="GIJ01178.1"/>
    <property type="molecule type" value="Genomic_DNA"/>
</dbReference>
<dbReference type="InterPro" id="IPR024078">
    <property type="entry name" value="LmbE-like_dom_sf"/>
</dbReference>
<dbReference type="GO" id="GO:0016137">
    <property type="term" value="P:glycoside metabolic process"/>
    <property type="evidence" value="ECO:0007669"/>
    <property type="project" value="UniProtKB-ARBA"/>
</dbReference>
<dbReference type="Gene3D" id="3.40.50.10320">
    <property type="entry name" value="LmbE-like"/>
    <property type="match status" value="1"/>
</dbReference>
<accession>A0A8J3Y4E0</accession>
<name>A0A8J3Y4E0_9ACTN</name>
<evidence type="ECO:0000313" key="2">
    <source>
        <dbReference type="Proteomes" id="UP000652013"/>
    </source>
</evidence>
<gene>
    <name evidence="1" type="ORF">Sya03_05300</name>
</gene>
<reference evidence="1" key="1">
    <citation type="submission" date="2021-01" db="EMBL/GenBank/DDBJ databases">
        <title>Whole genome shotgun sequence of Spirilliplanes yamanashiensis NBRC 15828.</title>
        <authorList>
            <person name="Komaki H."/>
            <person name="Tamura T."/>
        </authorList>
    </citation>
    <scope>NUCLEOTIDE SEQUENCE</scope>
    <source>
        <strain evidence="1">NBRC 15828</strain>
    </source>
</reference>